<accession>A0ABQ3PJR8</accession>
<protein>
    <recommendedName>
        <fullName evidence="5">DUF3618 domain-containing protein</fullName>
    </recommendedName>
</protein>
<evidence type="ECO:0008006" key="5">
    <source>
        <dbReference type="Google" id="ProtNLM"/>
    </source>
</evidence>
<organism evidence="3 4">
    <name type="scientific">Streptomyces hydrogenans</name>
    <dbReference type="NCBI Taxonomy" id="1873719"/>
    <lineage>
        <taxon>Bacteria</taxon>
        <taxon>Bacillati</taxon>
        <taxon>Actinomycetota</taxon>
        <taxon>Actinomycetes</taxon>
        <taxon>Kitasatosporales</taxon>
        <taxon>Streptomycetaceae</taxon>
        <taxon>Streptomyces</taxon>
    </lineage>
</organism>
<sequence>MTSPSEDSAPSVWSELRAQRDLLIELKVKLERVEDHELRLRKLEERKFPLPTIAVILAFLSIVANVTLYVISK</sequence>
<name>A0ABQ3PJR8_9ACTN</name>
<evidence type="ECO:0000256" key="2">
    <source>
        <dbReference type="SAM" id="Phobius"/>
    </source>
</evidence>
<feature type="coiled-coil region" evidence="1">
    <location>
        <begin position="16"/>
        <end position="46"/>
    </location>
</feature>
<dbReference type="Proteomes" id="UP001052739">
    <property type="component" value="Unassembled WGS sequence"/>
</dbReference>
<comment type="caution">
    <text evidence="3">The sequence shown here is derived from an EMBL/GenBank/DDBJ whole genome shotgun (WGS) entry which is preliminary data.</text>
</comment>
<evidence type="ECO:0000313" key="4">
    <source>
        <dbReference type="Proteomes" id="UP001052739"/>
    </source>
</evidence>
<keyword evidence="2" id="KW-0472">Membrane</keyword>
<dbReference type="EMBL" id="BNDW01000068">
    <property type="protein sequence ID" value="GHI25269.1"/>
    <property type="molecule type" value="Genomic_DNA"/>
</dbReference>
<dbReference type="RefSeq" id="WP_190222713.1">
    <property type="nucleotide sequence ID" value="NZ_BNBS01000020.1"/>
</dbReference>
<keyword evidence="4" id="KW-1185">Reference proteome</keyword>
<gene>
    <name evidence="3" type="ORF">Shyd_66400</name>
</gene>
<evidence type="ECO:0000256" key="1">
    <source>
        <dbReference type="SAM" id="Coils"/>
    </source>
</evidence>
<evidence type="ECO:0000313" key="3">
    <source>
        <dbReference type="EMBL" id="GHI25269.1"/>
    </source>
</evidence>
<keyword evidence="2" id="KW-0812">Transmembrane</keyword>
<proteinExistence type="predicted"/>
<keyword evidence="2" id="KW-1133">Transmembrane helix</keyword>
<feature type="transmembrane region" description="Helical" evidence="2">
    <location>
        <begin position="48"/>
        <end position="71"/>
    </location>
</feature>
<keyword evidence="1" id="KW-0175">Coiled coil</keyword>
<reference evidence="3" key="1">
    <citation type="submission" date="2024-05" db="EMBL/GenBank/DDBJ databases">
        <title>Whole genome shotgun sequence of Streptomyces hydrogenans NBRC 13475.</title>
        <authorList>
            <person name="Komaki H."/>
            <person name="Tamura T."/>
        </authorList>
    </citation>
    <scope>NUCLEOTIDE SEQUENCE</scope>
    <source>
        <strain evidence="3">NBRC 13475</strain>
    </source>
</reference>